<keyword evidence="2" id="KW-1133">Transmembrane helix</keyword>
<keyword evidence="2" id="KW-0472">Membrane</keyword>
<proteinExistence type="predicted"/>
<reference evidence="6 7" key="1">
    <citation type="submission" date="2017-10" db="EMBL/GenBank/DDBJ databases">
        <title>Comparative genomics in systemic dimorphic fungi from Ajellomycetaceae.</title>
        <authorList>
            <person name="Munoz J.F."/>
            <person name="Mcewen J.G."/>
            <person name="Clay O.K."/>
            <person name="Cuomo C.A."/>
        </authorList>
    </citation>
    <scope>NUCLEOTIDE SEQUENCE [LARGE SCALE GENOMIC DNA]</scope>
    <source>
        <strain evidence="6 7">UAMH4076</strain>
    </source>
</reference>
<feature type="chain" id="PRO_5012451250" description="Integral membrane protein" evidence="3">
    <location>
        <begin position="30"/>
        <end position="618"/>
    </location>
</feature>
<dbReference type="Proteomes" id="UP000226031">
    <property type="component" value="Unassembled WGS sequence"/>
</dbReference>
<feature type="region of interest" description="Disordered" evidence="1">
    <location>
        <begin position="195"/>
        <end position="258"/>
    </location>
</feature>
<comment type="caution">
    <text evidence="6">The sequence shown here is derived from an EMBL/GenBank/DDBJ whole genome shotgun (WGS) entry which is preliminary data.</text>
</comment>
<dbReference type="CDD" id="cd08760">
    <property type="entry name" value="Cyt_b561_FRRS1_like"/>
    <property type="match status" value="1"/>
</dbReference>
<feature type="domain" description="DUF2427" evidence="4">
    <location>
        <begin position="71"/>
        <end position="169"/>
    </location>
</feature>
<feature type="transmembrane region" description="Helical" evidence="2">
    <location>
        <begin position="84"/>
        <end position="105"/>
    </location>
</feature>
<sequence>MLRTTAFAAPPKGALWLLLFLAFTALTHSHALGHGDMDIGMGMNHDSGGTESSNEQSNSTSSSPSSDSSGPMSYFAYQKHAGSIIAHIALMVIAWFFILPIGVMLSIARSRLALPAQFIFLIVNAFGLLLAVVYNSQVPNLYENNVHHKIGWIAIGVMFAEVIMALLFAYSGGRVADTHVGPSYERVAFLPVPTTDPQNETYPAGPYHQYRWSGDSGQGTERNSSSLRSRSFSPERGRRMSRPGDSDEFVEKPDDEMNNRERPAANCFFWAGFPDKFLSRRVPGVLSKRALNVMNVFYVIIERTILILGFIAIASGAVVYGGIFRDKDVFNGLAHFIKGGIFFWYGLLTLGRWMGCFADFGWAWNIKPSRALVGTWRARIPSGEFVESFVIFLYGASNVFLEHLAGWGNAWTAQDLEHVSISVMFFGGGLCGMLVESKRVRDWMNATIFPPTGHAEGLPPESVEVPKSQRVPLNPIPALIILLLGVMMSSHHQSSMVSTMVHKQWGMLLVGFSLARAVTYIIICLKPPTSLLPYRPPSELITSFCLISGGLIFMLSTRNIVDAMKHYDLNAMFVFTVAMGFTSFVMAWEILCISLKAWATKKTALVIPPPSGTYRFPA</sequence>
<feature type="transmembrane region" description="Helical" evidence="2">
    <location>
        <begin position="343"/>
        <end position="364"/>
    </location>
</feature>
<dbReference type="AlphaFoldDB" id="A0A2B7ZIR1"/>
<dbReference type="PANTHER" id="PTHR31685">
    <property type="entry name" value="INTEGRAL MEMBRANE PROTEIN (AFU_ORTHOLOGUE AFUA_6G12730)-RELATED"/>
    <property type="match status" value="1"/>
</dbReference>
<dbReference type="PANTHER" id="PTHR31685:SF3">
    <property type="entry name" value="INTEGRAL MEMBRANE PROTEIN (AFU_ORTHOLOGUE AFUA_6G12730)"/>
    <property type="match status" value="1"/>
</dbReference>
<name>A0A2B7ZIR1_9EURO</name>
<feature type="compositionally biased region" description="Low complexity" evidence="1">
    <location>
        <begin position="222"/>
        <end position="232"/>
    </location>
</feature>
<feature type="transmembrane region" description="Helical" evidence="2">
    <location>
        <begin position="112"/>
        <end position="134"/>
    </location>
</feature>
<dbReference type="Pfam" id="PF10348">
    <property type="entry name" value="DUF2427"/>
    <property type="match status" value="1"/>
</dbReference>
<dbReference type="Gene3D" id="1.20.120.1770">
    <property type="match status" value="1"/>
</dbReference>
<evidence type="ECO:0000313" key="7">
    <source>
        <dbReference type="Proteomes" id="UP000226031"/>
    </source>
</evidence>
<evidence type="ECO:0000259" key="4">
    <source>
        <dbReference type="Pfam" id="PF10348"/>
    </source>
</evidence>
<dbReference type="InterPro" id="IPR018825">
    <property type="entry name" value="DUF2427"/>
</dbReference>
<feature type="transmembrane region" description="Helical" evidence="2">
    <location>
        <begin position="569"/>
        <end position="592"/>
    </location>
</feature>
<feature type="transmembrane region" description="Helical" evidence="2">
    <location>
        <begin position="418"/>
        <end position="435"/>
    </location>
</feature>
<feature type="compositionally biased region" description="Basic and acidic residues" evidence="1">
    <location>
        <begin position="233"/>
        <end position="258"/>
    </location>
</feature>
<feature type="transmembrane region" description="Helical" evidence="2">
    <location>
        <begin position="537"/>
        <end position="557"/>
    </location>
</feature>
<feature type="compositionally biased region" description="Low complexity" evidence="1">
    <location>
        <begin position="47"/>
        <end position="69"/>
    </location>
</feature>
<protein>
    <recommendedName>
        <fullName evidence="8">Integral membrane protein</fullName>
    </recommendedName>
</protein>
<keyword evidence="3" id="KW-0732">Signal</keyword>
<feature type="transmembrane region" description="Helical" evidence="2">
    <location>
        <begin position="505"/>
        <end position="525"/>
    </location>
</feature>
<keyword evidence="2" id="KW-0812">Transmembrane</keyword>
<dbReference type="STRING" id="73230.A0A2B7ZIR1"/>
<accession>A0A2B7ZIR1</accession>
<keyword evidence="7" id="KW-1185">Reference proteome</keyword>
<organism evidence="6 7">
    <name type="scientific">[Emmonsia] crescens</name>
    <dbReference type="NCBI Taxonomy" id="73230"/>
    <lineage>
        <taxon>Eukaryota</taxon>
        <taxon>Fungi</taxon>
        <taxon>Dikarya</taxon>
        <taxon>Ascomycota</taxon>
        <taxon>Pezizomycotina</taxon>
        <taxon>Eurotiomycetes</taxon>
        <taxon>Eurotiomycetidae</taxon>
        <taxon>Onygenales</taxon>
        <taxon>Ajellomycetaceae</taxon>
        <taxon>Emergomyces</taxon>
    </lineage>
</organism>
<dbReference type="EMBL" id="PDND01000084">
    <property type="protein sequence ID" value="PGH32697.1"/>
    <property type="molecule type" value="Genomic_DNA"/>
</dbReference>
<dbReference type="InterPro" id="IPR018827">
    <property type="entry name" value="YTP1_C"/>
</dbReference>
<evidence type="ECO:0000256" key="2">
    <source>
        <dbReference type="SAM" id="Phobius"/>
    </source>
</evidence>
<feature type="transmembrane region" description="Helical" evidence="2">
    <location>
        <begin position="296"/>
        <end position="323"/>
    </location>
</feature>
<evidence type="ECO:0000313" key="6">
    <source>
        <dbReference type="EMBL" id="PGH32697.1"/>
    </source>
</evidence>
<feature type="transmembrane region" description="Helical" evidence="2">
    <location>
        <begin position="150"/>
        <end position="170"/>
    </location>
</feature>
<evidence type="ECO:0000256" key="3">
    <source>
        <dbReference type="SAM" id="SignalP"/>
    </source>
</evidence>
<dbReference type="VEuPathDB" id="FungiDB:EMCG_08066"/>
<feature type="region of interest" description="Disordered" evidence="1">
    <location>
        <begin position="43"/>
        <end position="69"/>
    </location>
</feature>
<dbReference type="Pfam" id="PF10355">
    <property type="entry name" value="Ytp1"/>
    <property type="match status" value="1"/>
</dbReference>
<feature type="transmembrane region" description="Helical" evidence="2">
    <location>
        <begin position="385"/>
        <end position="406"/>
    </location>
</feature>
<gene>
    <name evidence="6" type="ORF">GX50_04477</name>
</gene>
<evidence type="ECO:0000256" key="1">
    <source>
        <dbReference type="SAM" id="MobiDB-lite"/>
    </source>
</evidence>
<feature type="signal peptide" evidence="3">
    <location>
        <begin position="1"/>
        <end position="29"/>
    </location>
</feature>
<feature type="domain" description="Protein YTP1-like C-terminal" evidence="5">
    <location>
        <begin position="309"/>
        <end position="596"/>
    </location>
</feature>
<evidence type="ECO:0008006" key="8">
    <source>
        <dbReference type="Google" id="ProtNLM"/>
    </source>
</evidence>
<evidence type="ECO:0000259" key="5">
    <source>
        <dbReference type="Pfam" id="PF10355"/>
    </source>
</evidence>